<dbReference type="Gene3D" id="1.10.1670.10">
    <property type="entry name" value="Helix-hairpin-Helix base-excision DNA repair enzymes (C-terminal)"/>
    <property type="match status" value="1"/>
</dbReference>
<evidence type="ECO:0000259" key="16">
    <source>
        <dbReference type="SMART" id="SM00478"/>
    </source>
</evidence>
<protein>
    <recommendedName>
        <fullName evidence="5 14">Adenine DNA glycosylase</fullName>
        <ecNumber evidence="4 14">3.2.2.31</ecNumber>
    </recommendedName>
</protein>
<dbReference type="CDD" id="cd03431">
    <property type="entry name" value="NUDIX_DNA_Glycosylase_C-MutY"/>
    <property type="match status" value="1"/>
</dbReference>
<dbReference type="InterPro" id="IPR015797">
    <property type="entry name" value="NUDIX_hydrolase-like_dom_sf"/>
</dbReference>
<dbReference type="InterPro" id="IPR023170">
    <property type="entry name" value="HhH_base_excis_C"/>
</dbReference>
<keyword evidence="7" id="KW-0479">Metal-binding</keyword>
<dbReference type="GO" id="GO:0034039">
    <property type="term" value="F:8-oxo-7,8-dihydroguanine DNA N-glycosylase activity"/>
    <property type="evidence" value="ECO:0007669"/>
    <property type="project" value="TreeGrafter"/>
</dbReference>
<evidence type="ECO:0000256" key="3">
    <source>
        <dbReference type="ARBA" id="ARBA00008343"/>
    </source>
</evidence>
<feature type="region of interest" description="Disordered" evidence="15">
    <location>
        <begin position="1"/>
        <end position="22"/>
    </location>
</feature>
<accession>A0A250I6Q2</accession>
<dbReference type="NCBIfam" id="TIGR01084">
    <property type="entry name" value="mutY"/>
    <property type="match status" value="1"/>
</dbReference>
<evidence type="ECO:0000256" key="11">
    <source>
        <dbReference type="ARBA" id="ARBA00023014"/>
    </source>
</evidence>
<dbReference type="EMBL" id="CP022163">
    <property type="protein sequence ID" value="ATB27435.1"/>
    <property type="molecule type" value="Genomic_DNA"/>
</dbReference>
<dbReference type="GO" id="GO:0051539">
    <property type="term" value="F:4 iron, 4 sulfur cluster binding"/>
    <property type="evidence" value="ECO:0007669"/>
    <property type="project" value="UniProtKB-UniRule"/>
</dbReference>
<dbReference type="OrthoDB" id="9802365at2"/>
<sequence>MSPPRKRDTAPTAPLLPPERRERVRAGLLDGYDRQKRDLPWRRTRDPYAIWLSEVMLQQTQVATVIPYWERFLQRFPTVEALASAPLPDVLAAWRGLGYYSRARNLHLAAQEVVARFGGRLPSTAAELLTLPGFGRYTAGAVASIAFGESAPLVDGNVARVLSRLFEVEGAPGDRAREARLWALATALVPGERPGDFNQALMEHGATVCRPENPLCLLCSVREECLAYRHGRVDELPPAKVRAAPKRMTLAVAVWAHAGRLLLARRAEKGLFGGLWELPAVEVDDDTPAPESAARLSQALGTPVHVEAALGTVRRQLTHRALSLRLLRVTGTTHPTHAPAFQELRWCTPQDASSLGMSTAMHKAFEAALDAGALAP</sequence>
<evidence type="ECO:0000256" key="13">
    <source>
        <dbReference type="ARBA" id="ARBA00023295"/>
    </source>
</evidence>
<evidence type="ECO:0000256" key="5">
    <source>
        <dbReference type="ARBA" id="ARBA00022023"/>
    </source>
</evidence>
<dbReference type="PANTHER" id="PTHR42944:SF1">
    <property type="entry name" value="ADENINE DNA GLYCOSYLASE"/>
    <property type="match status" value="1"/>
</dbReference>
<dbReference type="SUPFAM" id="SSF48150">
    <property type="entry name" value="DNA-glycosylase"/>
    <property type="match status" value="1"/>
</dbReference>
<dbReference type="Gene3D" id="3.90.79.10">
    <property type="entry name" value="Nucleoside Triphosphate Pyrophosphohydrolase"/>
    <property type="match status" value="1"/>
</dbReference>
<dbReference type="Pfam" id="PF14815">
    <property type="entry name" value="NUDIX_4"/>
    <property type="match status" value="1"/>
</dbReference>
<keyword evidence="11" id="KW-0411">Iron-sulfur</keyword>
<keyword evidence="18" id="KW-1185">Reference proteome</keyword>
<evidence type="ECO:0000256" key="2">
    <source>
        <dbReference type="ARBA" id="ARBA00002933"/>
    </source>
</evidence>
<dbReference type="InterPro" id="IPR044298">
    <property type="entry name" value="MIG/MutY"/>
</dbReference>
<dbReference type="GO" id="GO:0006298">
    <property type="term" value="P:mismatch repair"/>
    <property type="evidence" value="ECO:0007669"/>
    <property type="project" value="TreeGrafter"/>
</dbReference>
<dbReference type="Proteomes" id="UP000217289">
    <property type="component" value="Chromosome"/>
</dbReference>
<keyword evidence="8 14" id="KW-0227">DNA damage</keyword>
<dbReference type="AlphaFoldDB" id="A0A250I6Q2"/>
<evidence type="ECO:0000256" key="1">
    <source>
        <dbReference type="ARBA" id="ARBA00000843"/>
    </source>
</evidence>
<evidence type="ECO:0000256" key="10">
    <source>
        <dbReference type="ARBA" id="ARBA00023004"/>
    </source>
</evidence>
<keyword evidence="6" id="KW-0004">4Fe-4S</keyword>
<evidence type="ECO:0000256" key="9">
    <source>
        <dbReference type="ARBA" id="ARBA00022801"/>
    </source>
</evidence>
<dbReference type="Gene3D" id="1.10.340.30">
    <property type="entry name" value="Hypothetical protein, domain 2"/>
    <property type="match status" value="1"/>
</dbReference>
<dbReference type="FunFam" id="1.10.340.30:FF:000002">
    <property type="entry name" value="Adenine DNA glycosylase"/>
    <property type="match status" value="1"/>
</dbReference>
<comment type="cofactor">
    <cofactor evidence="14">
        <name>[4Fe-4S] cluster</name>
        <dbReference type="ChEBI" id="CHEBI:49883"/>
    </cofactor>
    <text evidence="14">Binds 1 [4Fe-4S] cluster.</text>
</comment>
<evidence type="ECO:0000256" key="6">
    <source>
        <dbReference type="ARBA" id="ARBA00022485"/>
    </source>
</evidence>
<dbReference type="InterPro" id="IPR005760">
    <property type="entry name" value="A/G_AdeGlyc_MutY"/>
</dbReference>
<feature type="domain" description="HhH-GPD" evidence="16">
    <location>
        <begin position="56"/>
        <end position="207"/>
    </location>
</feature>
<dbReference type="SUPFAM" id="SSF55811">
    <property type="entry name" value="Nudix"/>
    <property type="match status" value="1"/>
</dbReference>
<dbReference type="GO" id="GO:0035485">
    <property type="term" value="F:adenine/guanine mispair binding"/>
    <property type="evidence" value="ECO:0007669"/>
    <property type="project" value="TreeGrafter"/>
</dbReference>
<keyword evidence="10 14" id="KW-0408">Iron</keyword>
<keyword evidence="9" id="KW-0378">Hydrolase</keyword>
<comment type="catalytic activity">
    <reaction evidence="1 14">
        <text>Hydrolyzes free adenine bases from 7,8-dihydro-8-oxoguanine:adenine mismatched double-stranded DNA, leaving an apurinic site.</text>
        <dbReference type="EC" id="3.2.2.31"/>
    </reaction>
</comment>
<dbReference type="GO" id="GO:0032357">
    <property type="term" value="F:oxidized purine DNA binding"/>
    <property type="evidence" value="ECO:0007669"/>
    <property type="project" value="TreeGrafter"/>
</dbReference>
<evidence type="ECO:0000313" key="17">
    <source>
        <dbReference type="EMBL" id="ATB27435.1"/>
    </source>
</evidence>
<dbReference type="KEGG" id="mbd:MEBOL_000877"/>
<dbReference type="GO" id="GO:0006284">
    <property type="term" value="P:base-excision repair"/>
    <property type="evidence" value="ECO:0007669"/>
    <property type="project" value="UniProtKB-UniRule"/>
</dbReference>
<dbReference type="PANTHER" id="PTHR42944">
    <property type="entry name" value="ADENINE DNA GLYCOSYLASE"/>
    <property type="match status" value="1"/>
</dbReference>
<dbReference type="EC" id="3.2.2.31" evidence="4 14"/>
<comment type="similarity">
    <text evidence="3 14">Belongs to the Nth/MutY family.</text>
</comment>
<dbReference type="CDD" id="cd00056">
    <property type="entry name" value="ENDO3c"/>
    <property type="match status" value="1"/>
</dbReference>
<evidence type="ECO:0000256" key="8">
    <source>
        <dbReference type="ARBA" id="ARBA00022763"/>
    </source>
</evidence>
<evidence type="ECO:0000256" key="14">
    <source>
        <dbReference type="RuleBase" id="RU365096"/>
    </source>
</evidence>
<keyword evidence="12" id="KW-0234">DNA repair</keyword>
<keyword evidence="13 14" id="KW-0326">Glycosidase</keyword>
<evidence type="ECO:0000256" key="12">
    <source>
        <dbReference type="ARBA" id="ARBA00023204"/>
    </source>
</evidence>
<reference evidence="17 18" key="1">
    <citation type="submission" date="2017-06" db="EMBL/GenBank/DDBJ databases">
        <authorList>
            <person name="Kim H.J."/>
            <person name="Triplett B.A."/>
        </authorList>
    </citation>
    <scope>NUCLEOTIDE SEQUENCE [LARGE SCALE GENOMIC DNA]</scope>
    <source>
        <strain evidence="17 18">DSM 14713</strain>
    </source>
</reference>
<name>A0A250I6Q2_9BACT</name>
<dbReference type="InterPro" id="IPR004035">
    <property type="entry name" value="Endouclease-III_FeS-bd_BS"/>
</dbReference>
<dbReference type="SMART" id="SM00478">
    <property type="entry name" value="ENDO3c"/>
    <property type="match status" value="1"/>
</dbReference>
<dbReference type="GO" id="GO:0046872">
    <property type="term" value="F:metal ion binding"/>
    <property type="evidence" value="ECO:0007669"/>
    <property type="project" value="UniProtKB-UniRule"/>
</dbReference>
<dbReference type="GO" id="GO:0000701">
    <property type="term" value="F:purine-specific mismatch base pair DNA N-glycosylase activity"/>
    <property type="evidence" value="ECO:0007669"/>
    <property type="project" value="UniProtKB-EC"/>
</dbReference>
<dbReference type="InterPro" id="IPR029119">
    <property type="entry name" value="MutY_C"/>
</dbReference>
<dbReference type="Pfam" id="PF00730">
    <property type="entry name" value="HhH-GPD"/>
    <property type="match status" value="1"/>
</dbReference>
<comment type="function">
    <text evidence="2">Adenine glycosylase active on G-A mispairs. MutY also corrects error-prone DNA synthesis past GO lesions which are due to the oxidatively damaged form of guanine: 7,8-dihydro-8-oxoguanine (8-oxo-dGTP).</text>
</comment>
<dbReference type="InterPro" id="IPR003265">
    <property type="entry name" value="HhH-GPD_domain"/>
</dbReference>
<dbReference type="InterPro" id="IPR011257">
    <property type="entry name" value="DNA_glycosylase"/>
</dbReference>
<evidence type="ECO:0000256" key="15">
    <source>
        <dbReference type="SAM" id="MobiDB-lite"/>
    </source>
</evidence>
<evidence type="ECO:0000256" key="4">
    <source>
        <dbReference type="ARBA" id="ARBA00012045"/>
    </source>
</evidence>
<organism evidence="17 18">
    <name type="scientific">Melittangium boletus DSM 14713</name>
    <dbReference type="NCBI Taxonomy" id="1294270"/>
    <lineage>
        <taxon>Bacteria</taxon>
        <taxon>Pseudomonadati</taxon>
        <taxon>Myxococcota</taxon>
        <taxon>Myxococcia</taxon>
        <taxon>Myxococcales</taxon>
        <taxon>Cystobacterineae</taxon>
        <taxon>Archangiaceae</taxon>
        <taxon>Melittangium</taxon>
    </lineage>
</organism>
<dbReference type="RefSeq" id="WP_095976238.1">
    <property type="nucleotide sequence ID" value="NZ_CP022163.1"/>
</dbReference>
<evidence type="ECO:0000313" key="18">
    <source>
        <dbReference type="Proteomes" id="UP000217289"/>
    </source>
</evidence>
<proteinExistence type="inferred from homology"/>
<dbReference type="PROSITE" id="PS00764">
    <property type="entry name" value="ENDONUCLEASE_III_1"/>
    <property type="match status" value="1"/>
</dbReference>
<gene>
    <name evidence="17" type="ORF">MEBOL_000877</name>
</gene>
<evidence type="ECO:0000256" key="7">
    <source>
        <dbReference type="ARBA" id="ARBA00022723"/>
    </source>
</evidence>